<dbReference type="RefSeq" id="XP_016444072.1">
    <property type="nucleotide sequence ID" value="XM_016588586.1"/>
</dbReference>
<sequence>MSNPQENPGTPPPPSPSNSSSSTPPSVSPKPRLLRVKMLARKTVSSGALRKALNERLKASQVKESQAPNSNSSSESESYQSATEGEGHEFFDSEKIQESPSEVSSSVIENLETRFVLVGPIRDVEVLEKRRSGAAEGLVHLSTQRDDPVSSTEETLTDLLKKVGASYDPKKRRTPTTETPNIPKPSKKKKASSPTPTTSSLPRGRATRSRVT</sequence>
<dbReference type="OrthoDB" id="1243394at2759"/>
<feature type="compositionally biased region" description="Basic and acidic residues" evidence="1">
    <location>
        <begin position="85"/>
        <end position="97"/>
    </location>
</feature>
<reference evidence="2" key="1">
    <citation type="submission" date="2025-08" db="UniProtKB">
        <authorList>
            <consortium name="RefSeq"/>
        </authorList>
    </citation>
    <scope>IDENTIFICATION</scope>
</reference>
<dbReference type="AlphaFoldDB" id="A0A1S3XWJ1"/>
<protein>
    <submittedName>
        <fullName evidence="2">Protein ENL-like</fullName>
    </submittedName>
</protein>
<feature type="compositionally biased region" description="Low complexity" evidence="1">
    <location>
        <begin position="17"/>
        <end position="31"/>
    </location>
</feature>
<organism evidence="2">
    <name type="scientific">Nicotiana tabacum</name>
    <name type="common">Common tobacco</name>
    <dbReference type="NCBI Taxonomy" id="4097"/>
    <lineage>
        <taxon>Eukaryota</taxon>
        <taxon>Viridiplantae</taxon>
        <taxon>Streptophyta</taxon>
        <taxon>Embryophyta</taxon>
        <taxon>Tracheophyta</taxon>
        <taxon>Spermatophyta</taxon>
        <taxon>Magnoliopsida</taxon>
        <taxon>eudicotyledons</taxon>
        <taxon>Gunneridae</taxon>
        <taxon>Pentapetalae</taxon>
        <taxon>asterids</taxon>
        <taxon>lamiids</taxon>
        <taxon>Solanales</taxon>
        <taxon>Solanaceae</taxon>
        <taxon>Nicotianoideae</taxon>
        <taxon>Nicotianeae</taxon>
        <taxon>Nicotiana</taxon>
    </lineage>
</organism>
<gene>
    <name evidence="2" type="primary">LOC107769376</name>
</gene>
<feature type="compositionally biased region" description="Low complexity" evidence="1">
    <location>
        <begin position="192"/>
        <end position="202"/>
    </location>
</feature>
<feature type="compositionally biased region" description="Low complexity" evidence="1">
    <location>
        <begin position="65"/>
        <end position="82"/>
    </location>
</feature>
<dbReference type="PaxDb" id="4097-A0A1S3XWJ1"/>
<evidence type="ECO:0000256" key="1">
    <source>
        <dbReference type="SAM" id="MobiDB-lite"/>
    </source>
</evidence>
<accession>A0A1S3XWJ1</accession>
<feature type="region of interest" description="Disordered" evidence="1">
    <location>
        <begin position="132"/>
        <end position="212"/>
    </location>
</feature>
<dbReference type="KEGG" id="nta:107769376"/>
<evidence type="ECO:0000313" key="2">
    <source>
        <dbReference type="RefSeq" id="XP_016444072.1"/>
    </source>
</evidence>
<name>A0A1S3XWJ1_TOBAC</name>
<proteinExistence type="predicted"/>
<feature type="region of interest" description="Disordered" evidence="1">
    <location>
        <begin position="1"/>
        <end position="106"/>
    </location>
</feature>